<dbReference type="SUPFAM" id="SSF52218">
    <property type="entry name" value="Flavoproteins"/>
    <property type="match status" value="1"/>
</dbReference>
<dbReference type="InterPro" id="IPR050712">
    <property type="entry name" value="NAD(P)H-dep_reductase"/>
</dbReference>
<comment type="caution">
    <text evidence="2">The sequence shown here is derived from an EMBL/GenBank/DDBJ whole genome shotgun (WGS) entry which is preliminary data.</text>
</comment>
<dbReference type="RefSeq" id="WP_143939532.1">
    <property type="nucleotide sequence ID" value="NZ_VKLS01000002.1"/>
</dbReference>
<dbReference type="Gene3D" id="3.40.50.360">
    <property type="match status" value="1"/>
</dbReference>
<dbReference type="EMBL" id="VKLS01000002">
    <property type="protein sequence ID" value="TSB44142.1"/>
    <property type="molecule type" value="Genomic_DNA"/>
</dbReference>
<gene>
    <name evidence="2" type="ORF">FNZ23_00585</name>
</gene>
<evidence type="ECO:0000313" key="2">
    <source>
        <dbReference type="EMBL" id="TSB44142.1"/>
    </source>
</evidence>
<dbReference type="InterPro" id="IPR029039">
    <property type="entry name" value="Flavoprotein-like_sf"/>
</dbReference>
<dbReference type="Pfam" id="PF03358">
    <property type="entry name" value="FMN_red"/>
    <property type="match status" value="1"/>
</dbReference>
<dbReference type="PANTHER" id="PTHR30543">
    <property type="entry name" value="CHROMATE REDUCTASE"/>
    <property type="match status" value="1"/>
</dbReference>
<reference evidence="2 3" key="1">
    <citation type="submission" date="2019-07" db="EMBL/GenBank/DDBJ databases">
        <title>Draft genome for Streptomyces benahoarensis MZ03-48.</title>
        <authorList>
            <person name="Gonzalez-Pimentel J.L."/>
        </authorList>
    </citation>
    <scope>NUCLEOTIDE SEQUENCE [LARGE SCALE GENOMIC DNA]</scope>
    <source>
        <strain evidence="2 3">MZ03-48</strain>
    </source>
</reference>
<sequence>MQPGIKIVGIGGSSGPGSTVERALQVCLNAAKDLRADVRLINGAELTMPLYTARTEVIHQHATTLIREVADSDAVVVASPAYHGTVSGLVKNALDHLEELREDSRPYLSGRAVGCIAVGQGWQGAVSTLATLRDITHALRGWPTPIGVAVSSRTTMFGHDGQCDDTHVQDQLTLMAQQMVEFARMRQAHLISATA</sequence>
<dbReference type="OrthoDB" id="9812295at2"/>
<protein>
    <submittedName>
        <fullName evidence="2">NAD(P)H-dependent oxidoreductase</fullName>
    </submittedName>
</protein>
<dbReference type="Proteomes" id="UP000320888">
    <property type="component" value="Unassembled WGS sequence"/>
</dbReference>
<dbReference type="GO" id="GO:0016491">
    <property type="term" value="F:oxidoreductase activity"/>
    <property type="evidence" value="ECO:0007669"/>
    <property type="project" value="InterPro"/>
</dbReference>
<evidence type="ECO:0000259" key="1">
    <source>
        <dbReference type="Pfam" id="PF03358"/>
    </source>
</evidence>
<dbReference type="GO" id="GO:0005829">
    <property type="term" value="C:cytosol"/>
    <property type="evidence" value="ECO:0007669"/>
    <property type="project" value="TreeGrafter"/>
</dbReference>
<proteinExistence type="predicted"/>
<organism evidence="2 3">
    <name type="scientific">Streptomyces benahoarensis</name>
    <dbReference type="NCBI Taxonomy" id="2595054"/>
    <lineage>
        <taxon>Bacteria</taxon>
        <taxon>Bacillati</taxon>
        <taxon>Actinomycetota</taxon>
        <taxon>Actinomycetes</taxon>
        <taxon>Kitasatosporales</taxon>
        <taxon>Streptomycetaceae</taxon>
        <taxon>Streptomyces</taxon>
    </lineage>
</organism>
<dbReference type="GO" id="GO:0010181">
    <property type="term" value="F:FMN binding"/>
    <property type="evidence" value="ECO:0007669"/>
    <property type="project" value="TreeGrafter"/>
</dbReference>
<name>A0A553ZRR2_9ACTN</name>
<dbReference type="InterPro" id="IPR005025">
    <property type="entry name" value="FMN_Rdtase-like_dom"/>
</dbReference>
<accession>A0A553ZRR2</accession>
<keyword evidence="3" id="KW-1185">Reference proteome</keyword>
<evidence type="ECO:0000313" key="3">
    <source>
        <dbReference type="Proteomes" id="UP000320888"/>
    </source>
</evidence>
<feature type="domain" description="NADPH-dependent FMN reductase-like" evidence="1">
    <location>
        <begin position="5"/>
        <end position="151"/>
    </location>
</feature>
<dbReference type="PANTHER" id="PTHR30543:SF21">
    <property type="entry name" value="NAD(P)H-DEPENDENT FMN REDUCTASE LOT6"/>
    <property type="match status" value="1"/>
</dbReference>
<dbReference type="AlphaFoldDB" id="A0A553ZRR2"/>